<protein>
    <submittedName>
        <fullName evidence="1">Putative proteasome-type protease</fullName>
    </submittedName>
</protein>
<dbReference type="Gene3D" id="3.60.20.10">
    <property type="entry name" value="Glutamine Phosphoribosylpyrophosphate, subunit 1, domain 1"/>
    <property type="match status" value="1"/>
</dbReference>
<dbReference type="GO" id="GO:0006508">
    <property type="term" value="P:proteolysis"/>
    <property type="evidence" value="ECO:0007669"/>
    <property type="project" value="UniProtKB-KW"/>
</dbReference>
<keyword evidence="1" id="KW-0647">Proteasome</keyword>
<name>I3Y8U2_THIV6</name>
<dbReference type="SUPFAM" id="SSF56235">
    <property type="entry name" value="N-terminal nucleophile aminohydrolases (Ntn hydrolases)"/>
    <property type="match status" value="1"/>
</dbReference>
<dbReference type="RefSeq" id="WP_014777885.1">
    <property type="nucleotide sequence ID" value="NC_018012.1"/>
</dbReference>
<proteinExistence type="predicted"/>
<accession>I3Y8U2</accession>
<dbReference type="EMBL" id="CP003154">
    <property type="protein sequence ID" value="AFL73410.1"/>
    <property type="molecule type" value="Genomic_DNA"/>
</dbReference>
<dbReference type="AlphaFoldDB" id="I3Y8U2"/>
<evidence type="ECO:0000313" key="2">
    <source>
        <dbReference type="Proteomes" id="UP000006062"/>
    </source>
</evidence>
<keyword evidence="2" id="KW-1185">Reference proteome</keyword>
<dbReference type="STRING" id="765911.Thivi_1402"/>
<dbReference type="Proteomes" id="UP000006062">
    <property type="component" value="Chromosome"/>
</dbReference>
<dbReference type="KEGG" id="tvi:Thivi_1402"/>
<dbReference type="InterPro" id="IPR016545">
    <property type="entry name" value="UCP009120_prtse"/>
</dbReference>
<gene>
    <name evidence="1" type="ordered locus">Thivi_1402</name>
</gene>
<dbReference type="eggNOG" id="COG3484">
    <property type="taxonomic scope" value="Bacteria"/>
</dbReference>
<dbReference type="GO" id="GO:0008233">
    <property type="term" value="F:peptidase activity"/>
    <property type="evidence" value="ECO:0007669"/>
    <property type="project" value="UniProtKB-KW"/>
</dbReference>
<dbReference type="PIRSF" id="PIRSF009120">
    <property type="entry name" value="UCP009120_prtse"/>
    <property type="match status" value="1"/>
</dbReference>
<keyword evidence="1" id="KW-0378">Hydrolase</keyword>
<organism evidence="1 2">
    <name type="scientific">Thiocystis violascens (strain ATCC 17096 / DSM 198 / 6111)</name>
    <name type="common">Chromatium violascens</name>
    <dbReference type="NCBI Taxonomy" id="765911"/>
    <lineage>
        <taxon>Bacteria</taxon>
        <taxon>Pseudomonadati</taxon>
        <taxon>Pseudomonadota</taxon>
        <taxon>Gammaproteobacteria</taxon>
        <taxon>Chromatiales</taxon>
        <taxon>Chromatiaceae</taxon>
        <taxon>Thiocystis</taxon>
    </lineage>
</organism>
<sequence>MTYCVGLLLDQGLVMASDSRTNAGVDYISSYSKLHVFQPAPDRLFVIMAAGSLATTREVLDRIRRDLDQAVNPRPSFYQQSPGATLLNVNYLFEAATYLGQVSVAVQNEHGPALRQSGVSGEATFILGGQIAGQPPGLFLIYSQGNAIAATPETPYLQIGESKYGKPALDHIATIGLSLDDGARLCLVSLIGTARSNLSVGPPFEVAVCARDLFSPSYRLKLDANSPELETITQQWRESLRQAFRTLPRFGWELGETQAAPPL</sequence>
<dbReference type="InterPro" id="IPR029055">
    <property type="entry name" value="Ntn_hydrolases_N"/>
</dbReference>
<keyword evidence="1" id="KW-0645">Protease</keyword>
<reference evidence="1 2" key="1">
    <citation type="submission" date="2012-06" db="EMBL/GenBank/DDBJ databases">
        <title>Complete sequence of Thiocystis violascens DSM 198.</title>
        <authorList>
            <consortium name="US DOE Joint Genome Institute"/>
            <person name="Lucas S."/>
            <person name="Han J."/>
            <person name="Lapidus A."/>
            <person name="Cheng J.-F."/>
            <person name="Goodwin L."/>
            <person name="Pitluck S."/>
            <person name="Peters L."/>
            <person name="Ovchinnikova G."/>
            <person name="Teshima H."/>
            <person name="Detter J.C."/>
            <person name="Han C."/>
            <person name="Tapia R."/>
            <person name="Land M."/>
            <person name="Hauser L."/>
            <person name="Kyrpides N."/>
            <person name="Ivanova N."/>
            <person name="Pagani I."/>
            <person name="Vogl K."/>
            <person name="Liu Z."/>
            <person name="Frigaard N.-U."/>
            <person name="Bryant D."/>
            <person name="Woyke T."/>
        </authorList>
    </citation>
    <scope>NUCLEOTIDE SEQUENCE [LARGE SCALE GENOMIC DNA]</scope>
    <source>
        <strain evidence="2">ATCC 17096 / DSM 198 / 6111</strain>
    </source>
</reference>
<dbReference type="HOGENOM" id="CLU_066183_0_0_6"/>
<dbReference type="GO" id="GO:0000502">
    <property type="term" value="C:proteasome complex"/>
    <property type="evidence" value="ECO:0007669"/>
    <property type="project" value="UniProtKB-KW"/>
</dbReference>
<dbReference type="OrthoDB" id="9786336at2"/>
<evidence type="ECO:0000313" key="1">
    <source>
        <dbReference type="EMBL" id="AFL73410.1"/>
    </source>
</evidence>